<dbReference type="GO" id="GO:0006790">
    <property type="term" value="P:sulfur compound metabolic process"/>
    <property type="evidence" value="ECO:0007669"/>
    <property type="project" value="TreeGrafter"/>
</dbReference>
<dbReference type="GO" id="GO:0030151">
    <property type="term" value="F:molybdenum ion binding"/>
    <property type="evidence" value="ECO:0007669"/>
    <property type="project" value="InterPro"/>
</dbReference>
<dbReference type="Pfam" id="PF03404">
    <property type="entry name" value="Mo-co_dimer"/>
    <property type="match status" value="1"/>
</dbReference>
<dbReference type="GO" id="GO:0020037">
    <property type="term" value="F:heme binding"/>
    <property type="evidence" value="ECO:0007669"/>
    <property type="project" value="TreeGrafter"/>
</dbReference>
<feature type="domain" description="Oxidoreductase molybdopterin-binding" evidence="5">
    <location>
        <begin position="58"/>
        <end position="222"/>
    </location>
</feature>
<dbReference type="PANTHER" id="PTHR19372:SF7">
    <property type="entry name" value="SULFITE OXIDASE, MITOCHONDRIAL"/>
    <property type="match status" value="1"/>
</dbReference>
<dbReference type="PANTHER" id="PTHR19372">
    <property type="entry name" value="SULFITE REDUCTASE"/>
    <property type="match status" value="1"/>
</dbReference>
<dbReference type="Proteomes" id="UP000193144">
    <property type="component" value="Unassembled WGS sequence"/>
</dbReference>
<reference evidence="7 8" key="1">
    <citation type="submission" date="2016-07" db="EMBL/GenBank/DDBJ databases">
        <title>Pervasive Adenine N6-methylation of Active Genes in Fungi.</title>
        <authorList>
            <consortium name="DOE Joint Genome Institute"/>
            <person name="Mondo S.J."/>
            <person name="Dannebaum R.O."/>
            <person name="Kuo R.C."/>
            <person name="Labutti K."/>
            <person name="Haridas S."/>
            <person name="Kuo A."/>
            <person name="Salamov A."/>
            <person name="Ahrendt S.R."/>
            <person name="Lipzen A."/>
            <person name="Sullivan W."/>
            <person name="Andreopoulos W.B."/>
            <person name="Clum A."/>
            <person name="Lindquist E."/>
            <person name="Daum C."/>
            <person name="Ramamoorthy G.K."/>
            <person name="Gryganskyi A."/>
            <person name="Culley D."/>
            <person name="Magnuson J.K."/>
            <person name="James T.Y."/>
            <person name="O'Malley M.A."/>
            <person name="Stajich J.E."/>
            <person name="Spatafora J.W."/>
            <person name="Visel A."/>
            <person name="Grigoriev I.V."/>
        </authorList>
    </citation>
    <scope>NUCLEOTIDE SEQUENCE [LARGE SCALE GENOMIC DNA]</scope>
    <source>
        <strain evidence="7 8">CBS 115471</strain>
    </source>
</reference>
<comment type="cofactor">
    <cofactor evidence="1">
        <name>Mo-molybdopterin</name>
        <dbReference type="ChEBI" id="CHEBI:71302"/>
    </cofactor>
</comment>
<evidence type="ECO:0000313" key="8">
    <source>
        <dbReference type="Proteomes" id="UP000193144"/>
    </source>
</evidence>
<dbReference type="GO" id="GO:0008482">
    <property type="term" value="F:sulfite oxidase activity"/>
    <property type="evidence" value="ECO:0007669"/>
    <property type="project" value="TreeGrafter"/>
</dbReference>
<evidence type="ECO:0000256" key="4">
    <source>
        <dbReference type="ARBA" id="ARBA00023002"/>
    </source>
</evidence>
<feature type="domain" description="Moybdenum cofactor oxidoreductase dimerisation" evidence="6">
    <location>
        <begin position="244"/>
        <end position="340"/>
    </location>
</feature>
<proteinExistence type="predicted"/>
<dbReference type="GO" id="GO:0043546">
    <property type="term" value="F:molybdopterin cofactor binding"/>
    <property type="evidence" value="ECO:0007669"/>
    <property type="project" value="TreeGrafter"/>
</dbReference>
<evidence type="ECO:0000259" key="5">
    <source>
        <dbReference type="Pfam" id="PF00174"/>
    </source>
</evidence>
<dbReference type="InterPro" id="IPR014756">
    <property type="entry name" value="Ig_E-set"/>
</dbReference>
<dbReference type="SUPFAM" id="SSF81296">
    <property type="entry name" value="E set domains"/>
    <property type="match status" value="1"/>
</dbReference>
<dbReference type="AlphaFoldDB" id="A0A1Y1YBY6"/>
<organism evidence="7 8">
    <name type="scientific">Clohesyomyces aquaticus</name>
    <dbReference type="NCBI Taxonomy" id="1231657"/>
    <lineage>
        <taxon>Eukaryota</taxon>
        <taxon>Fungi</taxon>
        <taxon>Dikarya</taxon>
        <taxon>Ascomycota</taxon>
        <taxon>Pezizomycotina</taxon>
        <taxon>Dothideomycetes</taxon>
        <taxon>Pleosporomycetidae</taxon>
        <taxon>Pleosporales</taxon>
        <taxon>Lindgomycetaceae</taxon>
        <taxon>Clohesyomyces</taxon>
    </lineage>
</organism>
<gene>
    <name evidence="7" type="ORF">BCR34DRAFT_619952</name>
</gene>
<dbReference type="EMBL" id="MCFA01000285">
    <property type="protein sequence ID" value="ORX95256.1"/>
    <property type="molecule type" value="Genomic_DNA"/>
</dbReference>
<comment type="caution">
    <text evidence="7">The sequence shown here is derived from an EMBL/GenBank/DDBJ whole genome shotgun (WGS) entry which is preliminary data.</text>
</comment>
<accession>A0A1Y1YBY6</accession>
<evidence type="ECO:0000256" key="2">
    <source>
        <dbReference type="ARBA" id="ARBA00022505"/>
    </source>
</evidence>
<dbReference type="OrthoDB" id="10051395at2759"/>
<dbReference type="Gene3D" id="2.60.40.650">
    <property type="match status" value="1"/>
</dbReference>
<dbReference type="InterPro" id="IPR005066">
    <property type="entry name" value="MoCF_OxRdtse_dimer"/>
</dbReference>
<dbReference type="Pfam" id="PF00174">
    <property type="entry name" value="Oxidored_molyb"/>
    <property type="match status" value="1"/>
</dbReference>
<dbReference type="Gene3D" id="3.90.420.10">
    <property type="entry name" value="Oxidoreductase, molybdopterin-binding domain"/>
    <property type="match status" value="1"/>
</dbReference>
<sequence length="352" mass="39601">MPDNHDKSLSTSAHTNERDAFIRLSSTGFQIRHPPPPHELSSFITPDTQLFQTIHMGAAVVELSKYILVMDGLVPKPLILTLPELQQLPQTSITAFHECYGSPLTPPTKALWRIGNVQWTGVRLSHLLERAGYTPSSSAQFVWSEGLDSGVFASVMADRYQKDLPIAKALQPETLVAYAMNGQPLTKERGGPVRLVVPGFFGTNSTKWLCRISVQRERAPGPYTTRFYNEIDPEDPEGRRMRPVWNVEVNSVITRPRPAEVVKGSRVRVEGWAWGDSAVGRIEVSYDEGRTWDETEAQERVEYSWQRFEAEIELPPGDCMLLARATSLTGQQQPLENRRNHAHRVNFSVVAD</sequence>
<dbReference type="InterPro" id="IPR036374">
    <property type="entry name" value="OxRdtase_Mopterin-bd_sf"/>
</dbReference>
<dbReference type="GO" id="GO:0005739">
    <property type="term" value="C:mitochondrion"/>
    <property type="evidence" value="ECO:0007669"/>
    <property type="project" value="TreeGrafter"/>
</dbReference>
<keyword evidence="8" id="KW-1185">Reference proteome</keyword>
<evidence type="ECO:0000313" key="7">
    <source>
        <dbReference type="EMBL" id="ORX95256.1"/>
    </source>
</evidence>
<keyword evidence="2" id="KW-0500">Molybdenum</keyword>
<protein>
    <submittedName>
        <fullName evidence="7">Oxidoreductase, molybdopterin-binding domain-containing protein</fullName>
    </submittedName>
</protein>
<dbReference type="PRINTS" id="PR00407">
    <property type="entry name" value="EUMOPTERIN"/>
</dbReference>
<keyword evidence="4" id="KW-0560">Oxidoreductase</keyword>
<evidence type="ECO:0000259" key="6">
    <source>
        <dbReference type="Pfam" id="PF03404"/>
    </source>
</evidence>
<evidence type="ECO:0000256" key="3">
    <source>
        <dbReference type="ARBA" id="ARBA00022723"/>
    </source>
</evidence>
<keyword evidence="3" id="KW-0479">Metal-binding</keyword>
<dbReference type="SUPFAM" id="SSF56524">
    <property type="entry name" value="Oxidoreductase molybdopterin-binding domain"/>
    <property type="match status" value="1"/>
</dbReference>
<name>A0A1Y1YBY6_9PLEO</name>
<evidence type="ECO:0000256" key="1">
    <source>
        <dbReference type="ARBA" id="ARBA00001924"/>
    </source>
</evidence>
<dbReference type="STRING" id="1231657.A0A1Y1YBY6"/>
<dbReference type="InterPro" id="IPR008335">
    <property type="entry name" value="Mopterin_OxRdtase_euk"/>
</dbReference>
<dbReference type="InterPro" id="IPR000572">
    <property type="entry name" value="OxRdtase_Mopterin-bd_dom"/>
</dbReference>